<sequence length="208" mass="22824">MLPFTISTVTRILLHVTSIFIILKSIIKCCKNKRAAAGTKSGRNSAVSPATSRAQGDSLKPDGGVPRAGSAGASGLQTALDANVPVAHSLPEDGTQFLDEKEKEQEKDKDKNKQKDKDQSQGFLPYPHVKTPSPSAKKRRHEELERDKKEKIAKGFYQERSDEDDTLEKVKSLKMEQSEAASRKGSVRLPSSKRKKPDVSKVLTAKAK</sequence>
<keyword evidence="2" id="KW-1133">Transmembrane helix</keyword>
<evidence type="ECO:0000313" key="3">
    <source>
        <dbReference type="EMBL" id="EYC13873.1"/>
    </source>
</evidence>
<comment type="caution">
    <text evidence="3">The sequence shown here is derived from an EMBL/GenBank/DDBJ whole genome shotgun (WGS) entry which is preliminary data.</text>
</comment>
<feature type="transmembrane region" description="Helical" evidence="2">
    <location>
        <begin position="12"/>
        <end position="30"/>
    </location>
</feature>
<keyword evidence="2" id="KW-0472">Membrane</keyword>
<keyword evidence="2" id="KW-0812">Transmembrane</keyword>
<reference evidence="4" key="1">
    <citation type="journal article" date="2015" name="Nat. Genet.">
        <title>The genome and transcriptome of the zoonotic hookworm Ancylostoma ceylanicum identify infection-specific gene families.</title>
        <authorList>
            <person name="Schwarz E.M."/>
            <person name="Hu Y."/>
            <person name="Antoshechkin I."/>
            <person name="Miller M.M."/>
            <person name="Sternberg P.W."/>
            <person name="Aroian R.V."/>
        </authorList>
    </citation>
    <scope>NUCLEOTIDE SEQUENCE</scope>
    <source>
        <strain evidence="4">HY135</strain>
    </source>
</reference>
<evidence type="ECO:0000256" key="1">
    <source>
        <dbReference type="SAM" id="MobiDB-lite"/>
    </source>
</evidence>
<feature type="region of interest" description="Disordered" evidence="1">
    <location>
        <begin position="89"/>
        <end position="208"/>
    </location>
</feature>
<evidence type="ECO:0000313" key="4">
    <source>
        <dbReference type="Proteomes" id="UP000024635"/>
    </source>
</evidence>
<accession>A0A016UGX1</accession>
<feature type="compositionally biased region" description="Basic and acidic residues" evidence="1">
    <location>
        <begin position="141"/>
        <end position="160"/>
    </location>
</feature>
<proteinExistence type="predicted"/>
<feature type="region of interest" description="Disordered" evidence="1">
    <location>
        <begin position="38"/>
        <end position="76"/>
    </location>
</feature>
<feature type="compositionally biased region" description="Basic and acidic residues" evidence="1">
    <location>
        <begin position="98"/>
        <end position="119"/>
    </location>
</feature>
<organism evidence="3 4">
    <name type="scientific">Ancylostoma ceylanicum</name>
    <dbReference type="NCBI Taxonomy" id="53326"/>
    <lineage>
        <taxon>Eukaryota</taxon>
        <taxon>Metazoa</taxon>
        <taxon>Ecdysozoa</taxon>
        <taxon>Nematoda</taxon>
        <taxon>Chromadorea</taxon>
        <taxon>Rhabditida</taxon>
        <taxon>Rhabditina</taxon>
        <taxon>Rhabditomorpha</taxon>
        <taxon>Strongyloidea</taxon>
        <taxon>Ancylostomatidae</taxon>
        <taxon>Ancylostomatinae</taxon>
        <taxon>Ancylostoma</taxon>
    </lineage>
</organism>
<name>A0A016UGX1_9BILA</name>
<keyword evidence="4" id="KW-1185">Reference proteome</keyword>
<feature type="compositionally biased region" description="Polar residues" evidence="1">
    <location>
        <begin position="41"/>
        <end position="55"/>
    </location>
</feature>
<gene>
    <name evidence="3" type="primary">Acey_s0042.g575</name>
    <name evidence="3" type="ORF">Y032_0042g575</name>
</gene>
<dbReference type="AlphaFoldDB" id="A0A016UGX1"/>
<dbReference type="OrthoDB" id="5877342at2759"/>
<dbReference type="EMBL" id="JARK01001378">
    <property type="protein sequence ID" value="EYC13873.1"/>
    <property type="molecule type" value="Genomic_DNA"/>
</dbReference>
<dbReference type="Proteomes" id="UP000024635">
    <property type="component" value="Unassembled WGS sequence"/>
</dbReference>
<evidence type="ECO:0000256" key="2">
    <source>
        <dbReference type="SAM" id="Phobius"/>
    </source>
</evidence>
<feature type="compositionally biased region" description="Basic and acidic residues" evidence="1">
    <location>
        <begin position="167"/>
        <end position="177"/>
    </location>
</feature>
<protein>
    <submittedName>
        <fullName evidence="3">Uncharacterized protein</fullName>
    </submittedName>
</protein>